<proteinExistence type="predicted"/>
<dbReference type="CDD" id="cd00083">
    <property type="entry name" value="bHLH_SF"/>
    <property type="match status" value="1"/>
</dbReference>
<keyword evidence="4" id="KW-0804">Transcription</keyword>
<evidence type="ECO:0000256" key="1">
    <source>
        <dbReference type="ARBA" id="ARBA00023015"/>
    </source>
</evidence>
<dbReference type="GO" id="GO:0090575">
    <property type="term" value="C:RNA polymerase II transcription regulator complex"/>
    <property type="evidence" value="ECO:0007669"/>
    <property type="project" value="TreeGrafter"/>
</dbReference>
<keyword evidence="5" id="KW-0539">Nucleus</keyword>
<evidence type="ECO:0000259" key="7">
    <source>
        <dbReference type="PROSITE" id="PS50888"/>
    </source>
</evidence>
<dbReference type="PROSITE" id="PS50888">
    <property type="entry name" value="BHLH"/>
    <property type="match status" value="1"/>
</dbReference>
<accession>A0A8K0JMI3</accession>
<feature type="region of interest" description="Disordered" evidence="6">
    <location>
        <begin position="446"/>
        <end position="470"/>
    </location>
</feature>
<name>A0A8K0JMI3_9TREE</name>
<keyword evidence="1" id="KW-0805">Transcription regulation</keyword>
<evidence type="ECO:0000313" key="9">
    <source>
        <dbReference type="Proteomes" id="UP000812966"/>
    </source>
</evidence>
<organism evidence="8 9">
    <name type="scientific">Filobasidium floriforme</name>
    <dbReference type="NCBI Taxonomy" id="5210"/>
    <lineage>
        <taxon>Eukaryota</taxon>
        <taxon>Fungi</taxon>
        <taxon>Dikarya</taxon>
        <taxon>Basidiomycota</taxon>
        <taxon>Agaricomycotina</taxon>
        <taxon>Tremellomycetes</taxon>
        <taxon>Filobasidiales</taxon>
        <taxon>Filobasidiaceae</taxon>
        <taxon>Filobasidium</taxon>
    </lineage>
</organism>
<dbReference type="PANTHER" id="PTHR10328:SF3">
    <property type="entry name" value="PROTEIN MAX"/>
    <property type="match status" value="1"/>
</dbReference>
<keyword evidence="9" id="KW-1185">Reference proteome</keyword>
<dbReference type="InterPro" id="IPR011598">
    <property type="entry name" value="bHLH_dom"/>
</dbReference>
<dbReference type="AlphaFoldDB" id="A0A8K0JMI3"/>
<evidence type="ECO:0000256" key="4">
    <source>
        <dbReference type="ARBA" id="ARBA00023163"/>
    </source>
</evidence>
<dbReference type="GO" id="GO:0046983">
    <property type="term" value="F:protein dimerization activity"/>
    <property type="evidence" value="ECO:0007669"/>
    <property type="project" value="InterPro"/>
</dbReference>
<evidence type="ECO:0000256" key="2">
    <source>
        <dbReference type="ARBA" id="ARBA00023125"/>
    </source>
</evidence>
<dbReference type="GO" id="GO:0003700">
    <property type="term" value="F:DNA-binding transcription factor activity"/>
    <property type="evidence" value="ECO:0007669"/>
    <property type="project" value="TreeGrafter"/>
</dbReference>
<dbReference type="Proteomes" id="UP000812966">
    <property type="component" value="Unassembled WGS sequence"/>
</dbReference>
<evidence type="ECO:0000313" key="8">
    <source>
        <dbReference type="EMBL" id="KAG7544350.1"/>
    </source>
</evidence>
<dbReference type="Gene3D" id="4.10.280.10">
    <property type="entry name" value="Helix-loop-helix DNA-binding domain"/>
    <property type="match status" value="1"/>
</dbReference>
<dbReference type="EMBL" id="JABELV010000058">
    <property type="protein sequence ID" value="KAG7544350.1"/>
    <property type="molecule type" value="Genomic_DNA"/>
</dbReference>
<reference evidence="8" key="1">
    <citation type="submission" date="2020-04" db="EMBL/GenBank/DDBJ databases">
        <title>Analysis of mating type loci in Filobasidium floriforme.</title>
        <authorList>
            <person name="Nowrousian M."/>
        </authorList>
    </citation>
    <scope>NUCLEOTIDE SEQUENCE</scope>
    <source>
        <strain evidence="8">CBS 6242</strain>
    </source>
</reference>
<protein>
    <recommendedName>
        <fullName evidence="7">BHLH domain-containing protein</fullName>
    </recommendedName>
</protein>
<sequence length="554" mass="59310">MDSTVRIPGQDKITQMVAPALTLQSASTVKRESHDLSAQAAPPSKPATKTKSRKRVNTAEKRASHNAVERQRREMLNGRFLDLARLLPSLAKIRRPSKSAIVNGSIDHLSLQRTHRLSAARELRRMFAEKQDMLTELNEWRSRNGMSPRETTGWTRDLEELLSVESEIFGEFTGMGNGDGDGEGEGDGDADIEAEPQEYNANQSIEVPEIEPPMAALRSGSFADAISIDGSALRRDSLHRSADTYASSSLQSSLMGAESFGQPRFAMPNRQKSFAPTELSSVLSGSPPQLTQAFGNGSPIDSTQHLALQAFLSGGDAFARGPSLESPGGLSGDCITPPSHDVHIDVNTFAPPSPPTAATSFAHANADQDKVSQWAAQQVMLQYVQDGQHLGNGRTGKNASSMDVEFTNPFPTYNPASRLDAAHQALLTHQPQLAAAAFPPPYADTLFGSSGGHSNESSGTHGDRFGPTAASLASNSQLHHFFAANSAAMASLNPSLDGMTYSQIEQWSRFGQITSRSPLQQGGGGGQPENLDEFRQAIRAGINMGMAAGMVRSS</sequence>
<dbReference type="GO" id="GO:0045944">
    <property type="term" value="P:positive regulation of transcription by RNA polymerase II"/>
    <property type="evidence" value="ECO:0007669"/>
    <property type="project" value="TreeGrafter"/>
</dbReference>
<dbReference type="SUPFAM" id="SSF47459">
    <property type="entry name" value="HLH, helix-loop-helix DNA-binding domain"/>
    <property type="match status" value="1"/>
</dbReference>
<dbReference type="PANTHER" id="PTHR10328">
    <property type="entry name" value="PROTEIN MAX MYC-ASSOCIATED FACTOR X"/>
    <property type="match status" value="1"/>
</dbReference>
<dbReference type="Pfam" id="PF00010">
    <property type="entry name" value="HLH"/>
    <property type="match status" value="1"/>
</dbReference>
<dbReference type="InterPro" id="IPR036638">
    <property type="entry name" value="HLH_DNA-bd_sf"/>
</dbReference>
<evidence type="ECO:0000256" key="6">
    <source>
        <dbReference type="SAM" id="MobiDB-lite"/>
    </source>
</evidence>
<dbReference type="GO" id="GO:0003677">
    <property type="term" value="F:DNA binding"/>
    <property type="evidence" value="ECO:0007669"/>
    <property type="project" value="UniProtKB-KW"/>
</dbReference>
<keyword evidence="3" id="KW-0010">Activator</keyword>
<dbReference type="SMART" id="SM00353">
    <property type="entry name" value="HLH"/>
    <property type="match status" value="1"/>
</dbReference>
<feature type="compositionally biased region" description="Basic and acidic residues" evidence="6">
    <location>
        <begin position="57"/>
        <end position="67"/>
    </location>
</feature>
<feature type="region of interest" description="Disordered" evidence="6">
    <location>
        <begin position="25"/>
        <end position="67"/>
    </location>
</feature>
<keyword evidence="2" id="KW-0238">DNA-binding</keyword>
<evidence type="ECO:0000256" key="5">
    <source>
        <dbReference type="ARBA" id="ARBA00023242"/>
    </source>
</evidence>
<evidence type="ECO:0000256" key="3">
    <source>
        <dbReference type="ARBA" id="ARBA00023159"/>
    </source>
</evidence>
<gene>
    <name evidence="8" type="ORF">FFLO_03229</name>
</gene>
<feature type="domain" description="BHLH" evidence="7">
    <location>
        <begin position="60"/>
        <end position="112"/>
    </location>
</feature>
<comment type="caution">
    <text evidence="8">The sequence shown here is derived from an EMBL/GenBank/DDBJ whole genome shotgun (WGS) entry which is preliminary data.</text>
</comment>